<keyword evidence="10" id="KW-1185">Reference proteome</keyword>
<feature type="transmembrane region" description="Helical" evidence="7">
    <location>
        <begin position="318"/>
        <end position="340"/>
    </location>
</feature>
<comment type="subcellular location">
    <subcellularLocation>
        <location evidence="1">Cell membrane</location>
        <topology evidence="1">Multi-pass membrane protein</topology>
    </subcellularLocation>
</comment>
<evidence type="ECO:0000256" key="4">
    <source>
        <dbReference type="ARBA" id="ARBA00022692"/>
    </source>
</evidence>
<organism evidence="9 10">
    <name type="scientific">Streptantibioticus silvisoli</name>
    <dbReference type="NCBI Taxonomy" id="2705255"/>
    <lineage>
        <taxon>Bacteria</taxon>
        <taxon>Bacillati</taxon>
        <taxon>Actinomycetota</taxon>
        <taxon>Actinomycetes</taxon>
        <taxon>Kitasatosporales</taxon>
        <taxon>Streptomycetaceae</taxon>
        <taxon>Streptantibioticus</taxon>
    </lineage>
</organism>
<feature type="domain" description="EccD-like transmembrane" evidence="8">
    <location>
        <begin position="122"/>
        <end position="462"/>
    </location>
</feature>
<dbReference type="Gene3D" id="3.10.20.90">
    <property type="entry name" value="Phosphatidylinositol 3-kinase Catalytic Subunit, Chain A, domain 1"/>
    <property type="match status" value="1"/>
</dbReference>
<feature type="transmembrane region" description="Helical" evidence="7">
    <location>
        <begin position="125"/>
        <end position="145"/>
    </location>
</feature>
<feature type="transmembrane region" description="Helical" evidence="7">
    <location>
        <begin position="440"/>
        <end position="459"/>
    </location>
</feature>
<keyword evidence="5 7" id="KW-1133">Transmembrane helix</keyword>
<feature type="transmembrane region" description="Helical" evidence="7">
    <location>
        <begin position="399"/>
        <end position="419"/>
    </location>
</feature>
<evidence type="ECO:0000256" key="2">
    <source>
        <dbReference type="ARBA" id="ARBA00006162"/>
    </source>
</evidence>
<feature type="transmembrane region" description="Helical" evidence="7">
    <location>
        <begin position="264"/>
        <end position="283"/>
    </location>
</feature>
<evidence type="ECO:0000313" key="10">
    <source>
        <dbReference type="Proteomes" id="UP001156398"/>
    </source>
</evidence>
<proteinExistence type="inferred from homology"/>
<dbReference type="NCBIfam" id="TIGR03920">
    <property type="entry name" value="T7SS_EccD"/>
    <property type="match status" value="1"/>
</dbReference>
<reference evidence="9 10" key="1">
    <citation type="submission" date="2023-05" db="EMBL/GenBank/DDBJ databases">
        <title>Streptantibioticus silvisoli sp. nov., acidotolerant actinomycetes 1 from pine litter.</title>
        <authorList>
            <person name="Swiecimska M."/>
            <person name="Golinska P."/>
            <person name="Sangal V."/>
            <person name="Wachnowicz B."/>
            <person name="Goodfellow M."/>
        </authorList>
    </citation>
    <scope>NUCLEOTIDE SEQUENCE [LARGE SCALE GENOMIC DNA]</scope>
    <source>
        <strain evidence="9 10">SL54</strain>
    </source>
</reference>
<keyword evidence="4 7" id="KW-0812">Transmembrane</keyword>
<evidence type="ECO:0000256" key="3">
    <source>
        <dbReference type="ARBA" id="ARBA00022475"/>
    </source>
</evidence>
<gene>
    <name evidence="9" type="primary">eccD</name>
    <name evidence="9" type="ORF">POF43_013700</name>
</gene>
<dbReference type="InterPro" id="IPR024962">
    <property type="entry name" value="YukD-like"/>
</dbReference>
<name>A0ABT6W2M9_9ACTN</name>
<dbReference type="Pfam" id="PF08817">
    <property type="entry name" value="YukD"/>
    <property type="match status" value="1"/>
</dbReference>
<evidence type="ECO:0000313" key="9">
    <source>
        <dbReference type="EMBL" id="MDI5963756.1"/>
    </source>
</evidence>
<protein>
    <submittedName>
        <fullName evidence="9">Type VII secretion integral membrane protein EccD</fullName>
    </submittedName>
</protein>
<feature type="transmembrane region" description="Helical" evidence="7">
    <location>
        <begin position="176"/>
        <end position="196"/>
    </location>
</feature>
<evidence type="ECO:0000256" key="1">
    <source>
        <dbReference type="ARBA" id="ARBA00004651"/>
    </source>
</evidence>
<dbReference type="InterPro" id="IPR006707">
    <property type="entry name" value="T7SS_EccD"/>
</dbReference>
<keyword evidence="3" id="KW-1003">Cell membrane</keyword>
<dbReference type="Proteomes" id="UP001156398">
    <property type="component" value="Unassembled WGS sequence"/>
</dbReference>
<feature type="transmembrane region" description="Helical" evidence="7">
    <location>
        <begin position="240"/>
        <end position="258"/>
    </location>
</feature>
<keyword evidence="6 7" id="KW-0472">Membrane</keyword>
<feature type="transmembrane region" description="Helical" evidence="7">
    <location>
        <begin position="346"/>
        <end position="362"/>
    </location>
</feature>
<evidence type="ECO:0000256" key="7">
    <source>
        <dbReference type="SAM" id="Phobius"/>
    </source>
</evidence>
<dbReference type="RefSeq" id="WP_271322814.1">
    <property type="nucleotide sequence ID" value="NZ_JAAGKO020000017.1"/>
</dbReference>
<feature type="transmembrane region" description="Helical" evidence="7">
    <location>
        <begin position="374"/>
        <end position="393"/>
    </location>
</feature>
<feature type="transmembrane region" description="Helical" evidence="7">
    <location>
        <begin position="151"/>
        <end position="169"/>
    </location>
</feature>
<dbReference type="InterPro" id="IPR044049">
    <property type="entry name" value="EccD_transm"/>
</dbReference>
<feature type="transmembrane region" description="Helical" evidence="7">
    <location>
        <begin position="208"/>
        <end position="228"/>
    </location>
</feature>
<comment type="caution">
    <text evidence="9">The sequence shown here is derived from an EMBL/GenBank/DDBJ whole genome shotgun (WGS) entry which is preliminary data.</text>
</comment>
<evidence type="ECO:0000259" key="8">
    <source>
        <dbReference type="Pfam" id="PF19053"/>
    </source>
</evidence>
<dbReference type="EMBL" id="JAAGKO020000017">
    <property type="protein sequence ID" value="MDI5963756.1"/>
    <property type="molecule type" value="Genomic_DNA"/>
</dbReference>
<evidence type="ECO:0000256" key="6">
    <source>
        <dbReference type="ARBA" id="ARBA00023136"/>
    </source>
</evidence>
<comment type="similarity">
    <text evidence="2">Belongs to the EccD/Snm4 family.</text>
</comment>
<sequence length="464" mass="47184">MTTAYAAADSGPRVCRITVVGPEGRADLAVPAGTPLSALMPVLVRHVAPGPAEPGTPWVLQRLGEDPLDPDGTPDSTGLRHGDLLYLRPAPAVLPALQFDDISDGVALTVGALPGRWRPALTRGLALALAVVALAALAAALLGAGPGARSAVPAAVAALVLGAGCVAAARAGANRGAAVTAGLGCLGFAALVGLTFRHGPGGGYAPGLPGLLVAAGCVVVCAVALLALRALPPEIPGTALLTAVAAGIATGLMTVVGWHGGQAATVVAVAMFAGGHFGPRLTLRLARLRVPLLPRDAEELQRDIEPEPQERVERRVRIATLCLDVISLSSAFVYVAGVWFMTHADGWIGWVLPLLFCAAVLLRSRALTGTLQRLPLVVAGAVGLVTLLLVRLAPDGPDARIAVTAVLLAAVGGLLVAAWRLPSGRLLPVWGQSGDTLEMVTAIALLPLLLQALHTYAYFRSLAG</sequence>
<accession>A0ABT6W2M9</accession>
<evidence type="ECO:0000256" key="5">
    <source>
        <dbReference type="ARBA" id="ARBA00022989"/>
    </source>
</evidence>
<dbReference type="Pfam" id="PF19053">
    <property type="entry name" value="EccD"/>
    <property type="match status" value="1"/>
</dbReference>